<evidence type="ECO:0000313" key="3">
    <source>
        <dbReference type="EMBL" id="CAL1153551.1"/>
    </source>
</evidence>
<dbReference type="GO" id="GO:0005737">
    <property type="term" value="C:cytoplasm"/>
    <property type="evidence" value="ECO:0007669"/>
    <property type="project" value="UniProtKB-ARBA"/>
</dbReference>
<dbReference type="OrthoDB" id="2017544at2759"/>
<reference evidence="3" key="2">
    <citation type="submission" date="2024-04" db="EMBL/GenBank/DDBJ databases">
        <authorList>
            <person name="Chen Y."/>
            <person name="Shah S."/>
            <person name="Dougan E. K."/>
            <person name="Thang M."/>
            <person name="Chan C."/>
        </authorList>
    </citation>
    <scope>NUCLEOTIDE SEQUENCE [LARGE SCALE GENOMIC DNA]</scope>
</reference>
<dbReference type="InterPro" id="IPR017856">
    <property type="entry name" value="Integrase-like_N"/>
</dbReference>
<gene>
    <name evidence="2" type="ORF">C1SCF055_LOCUS26314</name>
</gene>
<evidence type="ECO:0000313" key="2">
    <source>
        <dbReference type="EMBL" id="CAI4000176.1"/>
    </source>
</evidence>
<reference evidence="2" key="1">
    <citation type="submission" date="2022-10" db="EMBL/GenBank/DDBJ databases">
        <authorList>
            <person name="Chen Y."/>
            <person name="Dougan E. K."/>
            <person name="Chan C."/>
            <person name="Rhodes N."/>
            <person name="Thang M."/>
        </authorList>
    </citation>
    <scope>NUCLEOTIDE SEQUENCE</scope>
</reference>
<dbReference type="SUPFAM" id="SSF75625">
    <property type="entry name" value="YebC-like"/>
    <property type="match status" value="1"/>
</dbReference>
<dbReference type="PANTHER" id="PTHR12532:SF0">
    <property type="entry name" value="TRANSLATIONAL ACTIVATOR OF CYTOCHROME C OXIDASE 1"/>
    <property type="match status" value="1"/>
</dbReference>
<dbReference type="Proteomes" id="UP001152797">
    <property type="component" value="Unassembled WGS sequence"/>
</dbReference>
<comment type="caution">
    <text evidence="2">The sequence shown here is derived from an EMBL/GenBank/DDBJ whole genome shotgun (WGS) entry which is preliminary data.</text>
</comment>
<evidence type="ECO:0000313" key="5">
    <source>
        <dbReference type="Proteomes" id="UP001152797"/>
    </source>
</evidence>
<organism evidence="2">
    <name type="scientific">Cladocopium goreaui</name>
    <dbReference type="NCBI Taxonomy" id="2562237"/>
    <lineage>
        <taxon>Eukaryota</taxon>
        <taxon>Sar</taxon>
        <taxon>Alveolata</taxon>
        <taxon>Dinophyceae</taxon>
        <taxon>Suessiales</taxon>
        <taxon>Symbiodiniaceae</taxon>
        <taxon>Cladocopium</taxon>
    </lineage>
</organism>
<dbReference type="EMBL" id="CAMXCT020002746">
    <property type="protein sequence ID" value="CAL1153551.1"/>
    <property type="molecule type" value="Genomic_DNA"/>
</dbReference>
<feature type="domain" description="TACO1/YebC-like N-terminal" evidence="1">
    <location>
        <begin position="2"/>
        <end position="42"/>
    </location>
</feature>
<dbReference type="Pfam" id="PF20772">
    <property type="entry name" value="TACO1_YebC_N"/>
    <property type="match status" value="1"/>
</dbReference>
<name>A0A9P1G5C6_9DINO</name>
<evidence type="ECO:0000259" key="1">
    <source>
        <dbReference type="Pfam" id="PF20772"/>
    </source>
</evidence>
<sequence length="67" mass="7354">MIVLAVKEGGPDPATNTMLNRYIKAALKDNLPKDTIDRRIKAFTASSATEGDVERFGDGEDLLVKIY</sequence>
<evidence type="ECO:0000313" key="4">
    <source>
        <dbReference type="EMBL" id="CAL4787488.1"/>
    </source>
</evidence>
<dbReference type="Gene3D" id="1.10.10.200">
    <property type="match status" value="1"/>
</dbReference>
<dbReference type="InterPro" id="IPR029072">
    <property type="entry name" value="YebC-like"/>
</dbReference>
<proteinExistence type="predicted"/>
<dbReference type="AlphaFoldDB" id="A0A9P1G5C6"/>
<dbReference type="EMBL" id="CAMXCT010002746">
    <property type="protein sequence ID" value="CAI4000176.1"/>
    <property type="molecule type" value="Genomic_DNA"/>
</dbReference>
<protein>
    <submittedName>
        <fullName evidence="4">Probable transcriptional regulatory protein Cphy_2507</fullName>
    </submittedName>
</protein>
<dbReference type="EMBL" id="CAMXCT030002746">
    <property type="protein sequence ID" value="CAL4787488.1"/>
    <property type="molecule type" value="Genomic_DNA"/>
</dbReference>
<accession>A0A9P1G5C6</accession>
<dbReference type="PANTHER" id="PTHR12532">
    <property type="entry name" value="TRANSLATIONAL ACTIVATOR OF CYTOCHROME C OXIDASE 1"/>
    <property type="match status" value="1"/>
</dbReference>
<dbReference type="InterPro" id="IPR049083">
    <property type="entry name" value="TACO1_YebC_N"/>
</dbReference>
<dbReference type="InterPro" id="IPR002876">
    <property type="entry name" value="Transcrip_reg_TACO1-like"/>
</dbReference>
<keyword evidence="5" id="KW-1185">Reference proteome</keyword>